<accession>A0A830G730</accession>
<comment type="similarity">
    <text evidence="1">Belongs to the CGI121/TPRKB family.</text>
</comment>
<protein>
    <submittedName>
        <fullName evidence="2">KEOPS complex component</fullName>
    </submittedName>
</protein>
<dbReference type="SUPFAM" id="SSF143870">
    <property type="entry name" value="PF0523-like"/>
    <property type="match status" value="1"/>
</dbReference>
<dbReference type="InterPro" id="IPR036504">
    <property type="entry name" value="CGI121/TPRKB_sf"/>
</dbReference>
<dbReference type="Pfam" id="PF08617">
    <property type="entry name" value="CGI-121"/>
    <property type="match status" value="1"/>
</dbReference>
<comment type="caution">
    <text evidence="2">The sequence shown here is derived from an EMBL/GenBank/DDBJ whole genome shotgun (WGS) entry which is preliminary data.</text>
</comment>
<dbReference type="RefSeq" id="WP_188876252.1">
    <property type="nucleotide sequence ID" value="NZ_BMOQ01000001.1"/>
</dbReference>
<dbReference type="Proteomes" id="UP000608850">
    <property type="component" value="Unassembled WGS sequence"/>
</dbReference>
<evidence type="ECO:0000313" key="3">
    <source>
        <dbReference type="Proteomes" id="UP000608850"/>
    </source>
</evidence>
<organism evidence="2 3">
    <name type="scientific">Halarchaeum nitratireducens</name>
    <dbReference type="NCBI Taxonomy" id="489913"/>
    <lineage>
        <taxon>Archaea</taxon>
        <taxon>Methanobacteriati</taxon>
        <taxon>Methanobacteriota</taxon>
        <taxon>Stenosarchaea group</taxon>
        <taxon>Halobacteria</taxon>
        <taxon>Halobacteriales</taxon>
        <taxon>Halobacteriaceae</taxon>
    </lineage>
</organism>
<dbReference type="Gene3D" id="3.30.2380.10">
    <property type="entry name" value="CGI121/TPRKB"/>
    <property type="match status" value="1"/>
</dbReference>
<dbReference type="OrthoDB" id="69587at2157"/>
<evidence type="ECO:0000313" key="2">
    <source>
        <dbReference type="EMBL" id="GGN05180.1"/>
    </source>
</evidence>
<dbReference type="AlphaFoldDB" id="A0A830G730"/>
<name>A0A830G730_9EURY</name>
<dbReference type="InterPro" id="IPR013926">
    <property type="entry name" value="CGI121/TPRKB"/>
</dbReference>
<dbReference type="PIRSF" id="PIRSF022062">
    <property type="entry name" value="UCP022062"/>
    <property type="match status" value="1"/>
</dbReference>
<dbReference type="NCBIfam" id="NF011465">
    <property type="entry name" value="PRK14886.1-1"/>
    <property type="match status" value="1"/>
</dbReference>
<sequence length="170" mass="18052">MRLVEGVADVEDVEAFVEALGEIGDANDCTVQAFDARYVAGRDHLASALAHADRAFERGENVARERAVEVLLYAAGRRQIRRALTMGVEAGETPTVALVAADPGIGDPEGAEAASANAVAERLGPGGGFDARDEELIREFFEIEESELAATDASLGDLVRERVALLDVEK</sequence>
<reference evidence="2 3" key="1">
    <citation type="journal article" date="2019" name="Int. J. Syst. Evol. Microbiol.">
        <title>The Global Catalogue of Microorganisms (GCM) 10K type strain sequencing project: providing services to taxonomists for standard genome sequencing and annotation.</title>
        <authorList>
            <consortium name="The Broad Institute Genomics Platform"/>
            <consortium name="The Broad Institute Genome Sequencing Center for Infectious Disease"/>
            <person name="Wu L."/>
            <person name="Ma J."/>
        </authorList>
    </citation>
    <scope>NUCLEOTIDE SEQUENCE [LARGE SCALE GENOMIC DNA]</scope>
    <source>
        <strain evidence="2 3">JCM 16331</strain>
    </source>
</reference>
<keyword evidence="3" id="KW-1185">Reference proteome</keyword>
<gene>
    <name evidence="2" type="ORF">GCM10009021_00030</name>
</gene>
<proteinExistence type="inferred from homology"/>
<dbReference type="InterPro" id="IPR016799">
    <property type="entry name" value="UCP022062"/>
</dbReference>
<evidence type="ECO:0000256" key="1">
    <source>
        <dbReference type="ARBA" id="ARBA00005546"/>
    </source>
</evidence>
<dbReference type="EMBL" id="BMOQ01000001">
    <property type="protein sequence ID" value="GGN05180.1"/>
    <property type="molecule type" value="Genomic_DNA"/>
</dbReference>